<dbReference type="PANTHER" id="PTHR10380:SF173">
    <property type="entry name" value="CUTICULAR PROTEIN 47EF, ISOFORM C-RELATED"/>
    <property type="match status" value="1"/>
</dbReference>
<evidence type="ECO:0000313" key="5">
    <source>
        <dbReference type="Proteomes" id="UP001314205"/>
    </source>
</evidence>
<evidence type="ECO:0000313" key="4">
    <source>
        <dbReference type="EMBL" id="CAK1584193.1"/>
    </source>
</evidence>
<evidence type="ECO:0000256" key="1">
    <source>
        <dbReference type="ARBA" id="ARBA00022460"/>
    </source>
</evidence>
<keyword evidence="2" id="KW-0732">Signal</keyword>
<dbReference type="InterPro" id="IPR000618">
    <property type="entry name" value="Insect_cuticle"/>
</dbReference>
<evidence type="ECO:0000256" key="2">
    <source>
        <dbReference type="ARBA" id="ARBA00022729"/>
    </source>
</evidence>
<dbReference type="PROSITE" id="PS51155">
    <property type="entry name" value="CHIT_BIND_RR_2"/>
    <property type="match status" value="1"/>
</dbReference>
<sequence length="95" mass="10326">MQQSQETDERGFRYSYETSNAIRAEEVGDGSQRHGGFSYTGDDGKLYSITYTAGVGGFRPQGAHLPVAPPIPEAILLALEQNTRDEAAGIFDDDN</sequence>
<proteinExistence type="predicted"/>
<dbReference type="InterPro" id="IPR031311">
    <property type="entry name" value="CHIT_BIND_RR_consensus"/>
</dbReference>
<dbReference type="PANTHER" id="PTHR10380">
    <property type="entry name" value="CUTICLE PROTEIN"/>
    <property type="match status" value="1"/>
</dbReference>
<organism evidence="4 5">
    <name type="scientific">Parnassius mnemosyne</name>
    <name type="common">clouded apollo</name>
    <dbReference type="NCBI Taxonomy" id="213953"/>
    <lineage>
        <taxon>Eukaryota</taxon>
        <taxon>Metazoa</taxon>
        <taxon>Ecdysozoa</taxon>
        <taxon>Arthropoda</taxon>
        <taxon>Hexapoda</taxon>
        <taxon>Insecta</taxon>
        <taxon>Pterygota</taxon>
        <taxon>Neoptera</taxon>
        <taxon>Endopterygota</taxon>
        <taxon>Lepidoptera</taxon>
        <taxon>Glossata</taxon>
        <taxon>Ditrysia</taxon>
        <taxon>Papilionoidea</taxon>
        <taxon>Papilionidae</taxon>
        <taxon>Parnassiinae</taxon>
        <taxon>Parnassini</taxon>
        <taxon>Parnassius</taxon>
        <taxon>Driopa</taxon>
    </lineage>
</organism>
<protein>
    <submittedName>
        <fullName evidence="4">Uncharacterized protein</fullName>
    </submittedName>
</protein>
<gene>
    <name evidence="4" type="ORF">PARMNEM_LOCUS5491</name>
</gene>
<keyword evidence="5" id="KW-1185">Reference proteome</keyword>
<evidence type="ECO:0000256" key="3">
    <source>
        <dbReference type="PROSITE-ProRule" id="PRU00497"/>
    </source>
</evidence>
<dbReference type="AlphaFoldDB" id="A0AAV1KN90"/>
<name>A0AAV1KN90_9NEOP</name>
<comment type="caution">
    <text evidence="4">The sequence shown here is derived from an EMBL/GenBank/DDBJ whole genome shotgun (WGS) entry which is preliminary data.</text>
</comment>
<dbReference type="InterPro" id="IPR050468">
    <property type="entry name" value="Cuticle_Struct_Prot"/>
</dbReference>
<dbReference type="Pfam" id="PF00379">
    <property type="entry name" value="Chitin_bind_4"/>
    <property type="match status" value="1"/>
</dbReference>
<accession>A0AAV1KN90</accession>
<dbReference type="PROSITE" id="PS00233">
    <property type="entry name" value="CHIT_BIND_RR_1"/>
    <property type="match status" value="1"/>
</dbReference>
<dbReference type="Proteomes" id="UP001314205">
    <property type="component" value="Unassembled WGS sequence"/>
</dbReference>
<reference evidence="4 5" key="1">
    <citation type="submission" date="2023-11" db="EMBL/GenBank/DDBJ databases">
        <authorList>
            <person name="Hedman E."/>
            <person name="Englund M."/>
            <person name="Stromberg M."/>
            <person name="Nyberg Akerstrom W."/>
            <person name="Nylinder S."/>
            <person name="Jareborg N."/>
            <person name="Kallberg Y."/>
            <person name="Kronander E."/>
        </authorList>
    </citation>
    <scope>NUCLEOTIDE SEQUENCE [LARGE SCALE GENOMIC DNA]</scope>
</reference>
<dbReference type="EMBL" id="CAVLGL010000068">
    <property type="protein sequence ID" value="CAK1584193.1"/>
    <property type="molecule type" value="Genomic_DNA"/>
</dbReference>
<dbReference type="GO" id="GO:0062129">
    <property type="term" value="C:chitin-based extracellular matrix"/>
    <property type="evidence" value="ECO:0007669"/>
    <property type="project" value="TreeGrafter"/>
</dbReference>
<dbReference type="GO" id="GO:0008010">
    <property type="term" value="F:structural constituent of chitin-based larval cuticle"/>
    <property type="evidence" value="ECO:0007669"/>
    <property type="project" value="TreeGrafter"/>
</dbReference>
<keyword evidence="1 3" id="KW-0193">Cuticle</keyword>